<dbReference type="Proteomes" id="UP000242913">
    <property type="component" value="Unassembled WGS sequence"/>
</dbReference>
<proteinExistence type="predicted"/>
<evidence type="ECO:0000313" key="2">
    <source>
        <dbReference type="Proteomes" id="UP000242913"/>
    </source>
</evidence>
<gene>
    <name evidence="1" type="ORF">X798_07656</name>
</gene>
<dbReference type="EMBL" id="KZ271517">
    <property type="protein sequence ID" value="OZC05371.1"/>
    <property type="molecule type" value="Genomic_DNA"/>
</dbReference>
<dbReference type="AlphaFoldDB" id="A0A238BJ07"/>
<evidence type="ECO:0000313" key="1">
    <source>
        <dbReference type="EMBL" id="OZC05371.1"/>
    </source>
</evidence>
<name>A0A238BJ07_9BILA</name>
<organism evidence="1 2">
    <name type="scientific">Onchocerca flexuosa</name>
    <dbReference type="NCBI Taxonomy" id="387005"/>
    <lineage>
        <taxon>Eukaryota</taxon>
        <taxon>Metazoa</taxon>
        <taxon>Ecdysozoa</taxon>
        <taxon>Nematoda</taxon>
        <taxon>Chromadorea</taxon>
        <taxon>Rhabditida</taxon>
        <taxon>Spirurina</taxon>
        <taxon>Spiruromorpha</taxon>
        <taxon>Filarioidea</taxon>
        <taxon>Onchocercidae</taxon>
        <taxon>Onchocerca</taxon>
    </lineage>
</organism>
<reference evidence="1 2" key="1">
    <citation type="submission" date="2015-12" db="EMBL/GenBank/DDBJ databases">
        <title>Draft genome of the nematode, Onchocerca flexuosa.</title>
        <authorList>
            <person name="Mitreva M."/>
        </authorList>
    </citation>
    <scope>NUCLEOTIDE SEQUENCE [LARGE SCALE GENOMIC DNA]</scope>
    <source>
        <strain evidence="1">Red Deer</strain>
    </source>
</reference>
<accession>A0A238BJ07</accession>
<dbReference type="OrthoDB" id="5800852at2759"/>
<keyword evidence="2" id="KW-1185">Reference proteome</keyword>
<sequence>MLTTRDELRQQAYQMVGAKNNRDFALAVEARLNEYFESKQRKLDRRSILQIRQEKDGARVILEHFLKMAGLPPDAVQKFCSKNLSSRIKELGRTINQRNFPRSYLVEMENDDIPEYQGPSNSKRRWLGSLKTDPSIIRDEFSDCSEDEVPDTFLPRKRRLMSLSCNKSFHFPVHKCVLQAEANVENGIGRKKDPKLFQNSIDFDEFSDISDEFEKENLSILDTLKANGNNQFSNDREFQKLIRPSSLEGNSWMRFQSCDITLKHDPTISELY</sequence>
<protein>
    <submittedName>
        <fullName evidence="1">Uncharacterized protein</fullName>
    </submittedName>
</protein>